<feature type="transmembrane region" description="Helical" evidence="5">
    <location>
        <begin position="54"/>
        <end position="78"/>
    </location>
</feature>
<dbReference type="CTD" id="9817066"/>
<gene>
    <name evidence="6" type="ORF">CRE_22432</name>
</gene>
<dbReference type="PANTHER" id="PTHR31357:SF16">
    <property type="entry name" value="G_PROTEIN_RECEP_F1_2 DOMAIN-CONTAINING PROTEIN-RELATED"/>
    <property type="match status" value="1"/>
</dbReference>
<organism evidence="7">
    <name type="scientific">Caenorhabditis remanei</name>
    <name type="common">Caenorhabditis vulgaris</name>
    <dbReference type="NCBI Taxonomy" id="31234"/>
    <lineage>
        <taxon>Eukaryota</taxon>
        <taxon>Metazoa</taxon>
        <taxon>Ecdysozoa</taxon>
        <taxon>Nematoda</taxon>
        <taxon>Chromadorea</taxon>
        <taxon>Rhabditida</taxon>
        <taxon>Rhabditina</taxon>
        <taxon>Rhabditomorpha</taxon>
        <taxon>Rhabditoidea</taxon>
        <taxon>Rhabditidae</taxon>
        <taxon>Peloderinae</taxon>
        <taxon>Caenorhabditis</taxon>
    </lineage>
</organism>
<dbReference type="OrthoDB" id="5870698at2759"/>
<dbReference type="InterPro" id="IPR019408">
    <property type="entry name" value="7TM_GPCR_serpentine_rcpt_Srab"/>
</dbReference>
<evidence type="ECO:0008006" key="8">
    <source>
        <dbReference type="Google" id="ProtNLM"/>
    </source>
</evidence>
<accession>E3ME50</accession>
<dbReference type="PANTHER" id="PTHR31357">
    <property type="entry name" value="SERPENTINE RECEPTOR CLASS ALPHA-10"/>
    <property type="match status" value="1"/>
</dbReference>
<name>E3ME50_CAERE</name>
<dbReference type="GO" id="GO:0004984">
    <property type="term" value="F:olfactory receptor activity"/>
    <property type="evidence" value="ECO:0007669"/>
    <property type="project" value="TreeGrafter"/>
</dbReference>
<dbReference type="RefSeq" id="XP_003105659.2">
    <property type="nucleotide sequence ID" value="XM_003105611.2"/>
</dbReference>
<evidence type="ECO:0000256" key="1">
    <source>
        <dbReference type="ARBA" id="ARBA00004141"/>
    </source>
</evidence>
<dbReference type="OMA" id="NIFWHIN"/>
<keyword evidence="4 5" id="KW-0472">Membrane</keyword>
<keyword evidence="7" id="KW-1185">Reference proteome</keyword>
<dbReference type="AlphaFoldDB" id="E3ME50"/>
<dbReference type="eggNOG" id="ENOG502T068">
    <property type="taxonomic scope" value="Eukaryota"/>
</dbReference>
<protein>
    <recommendedName>
        <fullName evidence="8">G-protein coupled receptors family 1 profile domain-containing protein</fullName>
    </recommendedName>
</protein>
<feature type="transmembrane region" description="Helical" evidence="5">
    <location>
        <begin position="98"/>
        <end position="117"/>
    </location>
</feature>
<dbReference type="HOGENOM" id="CLU_772149_0_0_1"/>
<dbReference type="InParanoid" id="E3ME50"/>
<feature type="transmembrane region" description="Helical" evidence="5">
    <location>
        <begin position="138"/>
        <end position="159"/>
    </location>
</feature>
<reference evidence="6" key="1">
    <citation type="submission" date="2007-07" db="EMBL/GenBank/DDBJ databases">
        <title>PCAP assembly of the Caenorhabditis remanei genome.</title>
        <authorList>
            <consortium name="The Caenorhabditis remanei Sequencing Consortium"/>
            <person name="Wilson R.K."/>
        </authorList>
    </citation>
    <scope>NUCLEOTIDE SEQUENCE [LARGE SCALE GENOMIC DNA]</scope>
    <source>
        <strain evidence="6">PB4641</strain>
    </source>
</reference>
<evidence type="ECO:0000313" key="7">
    <source>
        <dbReference type="Proteomes" id="UP000008281"/>
    </source>
</evidence>
<comment type="subcellular location">
    <subcellularLocation>
        <location evidence="1">Membrane</location>
        <topology evidence="1">Multi-pass membrane protein</topology>
    </subcellularLocation>
</comment>
<evidence type="ECO:0000256" key="2">
    <source>
        <dbReference type="ARBA" id="ARBA00022692"/>
    </source>
</evidence>
<feature type="transmembrane region" description="Helical" evidence="5">
    <location>
        <begin position="16"/>
        <end position="42"/>
    </location>
</feature>
<dbReference type="EMBL" id="DS268438">
    <property type="protein sequence ID" value="EFO99577.1"/>
    <property type="molecule type" value="Genomic_DNA"/>
</dbReference>
<feature type="transmembrane region" description="Helical" evidence="5">
    <location>
        <begin position="229"/>
        <end position="257"/>
    </location>
</feature>
<evidence type="ECO:0000256" key="4">
    <source>
        <dbReference type="ARBA" id="ARBA00023136"/>
    </source>
</evidence>
<sequence length="359" mass="42070">MIYSCVDEVSLIFHPIFQLLTGLSVAASIAAYVFLGVFLVKFARNIFWHINIKLLFFFNMIISFGLATVVVVNFFALWYRMIWKKENCEYVIQLKDCFYIRAFFLGFFCLIPLNHVAMNIERFWATIRLSKYEKSNSILGISLIFIMVFIATLIVYLVMLPEDFTEYAPTCLSFSATRIGNNIYFLYISQGIMEISMIVVLQLLVLFNKKRKLDIIEENLSKKFQRNENLAVLQQIGPLIIVTATVIGLYNGVALLIRPFRDHFTKNQYIIIVFGIFIIPYLPFLLTYFSYRTIQKHLKDREMLAKQAVEIDVIANANFSNDQLLWDTYYIAKYGKKEPKVSTVRCWKKYFSNRIENHQ</sequence>
<dbReference type="Proteomes" id="UP000008281">
    <property type="component" value="Unassembled WGS sequence"/>
</dbReference>
<proteinExistence type="predicted"/>
<dbReference type="GeneID" id="9817066"/>
<dbReference type="InterPro" id="IPR051080">
    <property type="entry name" value="Nematode_rcpt-like_serp_alpha"/>
</dbReference>
<dbReference type="Gene3D" id="1.20.1070.10">
    <property type="entry name" value="Rhodopsin 7-helix transmembrane proteins"/>
    <property type="match status" value="1"/>
</dbReference>
<evidence type="ECO:0000313" key="6">
    <source>
        <dbReference type="EMBL" id="EFO99577.1"/>
    </source>
</evidence>
<feature type="transmembrane region" description="Helical" evidence="5">
    <location>
        <begin position="269"/>
        <end position="291"/>
    </location>
</feature>
<keyword evidence="3 5" id="KW-1133">Transmembrane helix</keyword>
<dbReference type="GO" id="GO:0016020">
    <property type="term" value="C:membrane"/>
    <property type="evidence" value="ECO:0007669"/>
    <property type="project" value="UniProtKB-SubCell"/>
</dbReference>
<keyword evidence="2 5" id="KW-0812">Transmembrane</keyword>
<dbReference type="Pfam" id="PF10292">
    <property type="entry name" value="7TM_GPCR_Srab"/>
    <property type="match status" value="1"/>
</dbReference>
<dbReference type="KEGG" id="crq:GCK72_025782"/>
<evidence type="ECO:0000256" key="3">
    <source>
        <dbReference type="ARBA" id="ARBA00022989"/>
    </source>
</evidence>
<feature type="transmembrane region" description="Helical" evidence="5">
    <location>
        <begin position="184"/>
        <end position="208"/>
    </location>
</feature>
<evidence type="ECO:0000256" key="5">
    <source>
        <dbReference type="SAM" id="Phobius"/>
    </source>
</evidence>